<evidence type="ECO:0008006" key="3">
    <source>
        <dbReference type="Google" id="ProtNLM"/>
    </source>
</evidence>
<name>A0A5M6DKD6_9BACT</name>
<protein>
    <recommendedName>
        <fullName evidence="3">STAS/SEC14 domain-containing protein</fullName>
    </recommendedName>
</protein>
<dbReference type="Proteomes" id="UP000323426">
    <property type="component" value="Unassembled WGS sequence"/>
</dbReference>
<evidence type="ECO:0000313" key="2">
    <source>
        <dbReference type="Proteomes" id="UP000323426"/>
    </source>
</evidence>
<organism evidence="1 2">
    <name type="scientific">Adhaeribacter rhizoryzae</name>
    <dbReference type="NCBI Taxonomy" id="2607907"/>
    <lineage>
        <taxon>Bacteria</taxon>
        <taxon>Pseudomonadati</taxon>
        <taxon>Bacteroidota</taxon>
        <taxon>Cytophagia</taxon>
        <taxon>Cytophagales</taxon>
        <taxon>Hymenobacteraceae</taxon>
        <taxon>Adhaeribacter</taxon>
    </lineage>
</organism>
<reference evidence="1 2" key="1">
    <citation type="submission" date="2019-09" db="EMBL/GenBank/DDBJ databases">
        <title>Genome sequence and assembly of Adhaeribacter sp.</title>
        <authorList>
            <person name="Chhetri G."/>
        </authorList>
    </citation>
    <scope>NUCLEOTIDE SEQUENCE [LARGE SCALE GENOMIC DNA]</scope>
    <source>
        <strain evidence="1 2">DK36</strain>
    </source>
</reference>
<comment type="caution">
    <text evidence="1">The sequence shown here is derived from an EMBL/GenBank/DDBJ whole genome shotgun (WGS) entry which is preliminary data.</text>
</comment>
<keyword evidence="2" id="KW-1185">Reference proteome</keyword>
<dbReference type="AlphaFoldDB" id="A0A5M6DKD6"/>
<dbReference type="EMBL" id="VWSF01000004">
    <property type="protein sequence ID" value="KAA5547958.1"/>
    <property type="molecule type" value="Genomic_DNA"/>
</dbReference>
<accession>A0A5M6DKD6</accession>
<evidence type="ECO:0000313" key="1">
    <source>
        <dbReference type="EMBL" id="KAA5547958.1"/>
    </source>
</evidence>
<proteinExistence type="predicted"/>
<dbReference type="RefSeq" id="WP_150087874.1">
    <property type="nucleotide sequence ID" value="NZ_VWSF01000004.1"/>
</dbReference>
<sequence>MIPVTLIYETDFVKIEENRDFKYIQINWLKQPSSVLFREETQKLVDYALIHDFNKSLFDVRKRDYLEVSDQNWLVRDIFPLFHNRHIKIAYLVNSVGLEIMDTFRIHDSVFNNPALKHNVHIEIFLDLADALEWLVGTEII</sequence>
<gene>
    <name evidence="1" type="ORF">F0145_08465</name>
</gene>